<proteinExistence type="predicted"/>
<name>A0ABU7C7H1_9TELE</name>
<gene>
    <name evidence="1" type="ORF">ATANTOWER_010610</name>
</gene>
<evidence type="ECO:0008006" key="3">
    <source>
        <dbReference type="Google" id="ProtNLM"/>
    </source>
</evidence>
<dbReference type="EMBL" id="JAHUTI010081020">
    <property type="protein sequence ID" value="MED6258671.1"/>
    <property type="molecule type" value="Genomic_DNA"/>
</dbReference>
<organism evidence="1 2">
    <name type="scientific">Ataeniobius toweri</name>
    <dbReference type="NCBI Taxonomy" id="208326"/>
    <lineage>
        <taxon>Eukaryota</taxon>
        <taxon>Metazoa</taxon>
        <taxon>Chordata</taxon>
        <taxon>Craniata</taxon>
        <taxon>Vertebrata</taxon>
        <taxon>Euteleostomi</taxon>
        <taxon>Actinopterygii</taxon>
        <taxon>Neopterygii</taxon>
        <taxon>Teleostei</taxon>
        <taxon>Neoteleostei</taxon>
        <taxon>Acanthomorphata</taxon>
        <taxon>Ovalentaria</taxon>
        <taxon>Atherinomorphae</taxon>
        <taxon>Cyprinodontiformes</taxon>
        <taxon>Goodeidae</taxon>
        <taxon>Ataeniobius</taxon>
    </lineage>
</organism>
<dbReference type="Proteomes" id="UP001345963">
    <property type="component" value="Unassembled WGS sequence"/>
</dbReference>
<comment type="caution">
    <text evidence="1">The sequence shown here is derived from an EMBL/GenBank/DDBJ whole genome shotgun (WGS) entry which is preliminary data.</text>
</comment>
<keyword evidence="2" id="KW-1185">Reference proteome</keyword>
<protein>
    <recommendedName>
        <fullName evidence="3">Reverse transcriptase domain-containing protein</fullName>
    </recommendedName>
</protein>
<evidence type="ECO:0000313" key="2">
    <source>
        <dbReference type="Proteomes" id="UP001345963"/>
    </source>
</evidence>
<sequence>MKVLERLRANLSRQTSIFQTPTVCCCGVPDKDAIIHPLLQNYYYLEKAGSTVWIMLFDLASRFNRIQSYLLCQNFLKTQVDYSKIMWINDYLTNRPPTEGLCVRPGSQHHRSTTGDSTLTITFSSVQFLGHDRFPG</sequence>
<accession>A0ABU7C7H1</accession>
<reference evidence="1 2" key="1">
    <citation type="submission" date="2021-07" db="EMBL/GenBank/DDBJ databases">
        <authorList>
            <person name="Palmer J.M."/>
        </authorList>
    </citation>
    <scope>NUCLEOTIDE SEQUENCE [LARGE SCALE GENOMIC DNA]</scope>
    <source>
        <strain evidence="1 2">AT_MEX2019</strain>
        <tissue evidence="1">Muscle</tissue>
    </source>
</reference>
<evidence type="ECO:0000313" key="1">
    <source>
        <dbReference type="EMBL" id="MED6258671.1"/>
    </source>
</evidence>